<evidence type="ECO:0000256" key="1">
    <source>
        <dbReference type="SAM" id="Phobius"/>
    </source>
</evidence>
<evidence type="ECO:0000256" key="2">
    <source>
        <dbReference type="SAM" id="SignalP"/>
    </source>
</evidence>
<comment type="caution">
    <text evidence="3">The sequence shown here is derived from an EMBL/GenBank/DDBJ whole genome shotgun (WGS) entry which is preliminary data.</text>
</comment>
<keyword evidence="1" id="KW-0812">Transmembrane</keyword>
<feature type="transmembrane region" description="Helical" evidence="1">
    <location>
        <begin position="352"/>
        <end position="370"/>
    </location>
</feature>
<name>A0A0G1NLP3_UNCKA</name>
<dbReference type="AlphaFoldDB" id="A0A0G1NLP3"/>
<dbReference type="Proteomes" id="UP000034504">
    <property type="component" value="Unassembled WGS sequence"/>
</dbReference>
<feature type="transmembrane region" description="Helical" evidence="1">
    <location>
        <begin position="323"/>
        <end position="346"/>
    </location>
</feature>
<keyword evidence="2" id="KW-0732">Signal</keyword>
<evidence type="ECO:0000313" key="3">
    <source>
        <dbReference type="EMBL" id="KKT85109.1"/>
    </source>
</evidence>
<evidence type="ECO:0000313" key="4">
    <source>
        <dbReference type="Proteomes" id="UP000034504"/>
    </source>
</evidence>
<dbReference type="EMBL" id="LCJU01000003">
    <property type="protein sequence ID" value="KKT85109.1"/>
    <property type="molecule type" value="Genomic_DNA"/>
</dbReference>
<feature type="transmembrane region" description="Helical" evidence="1">
    <location>
        <begin position="419"/>
        <end position="438"/>
    </location>
</feature>
<feature type="transmembrane region" description="Helical" evidence="1">
    <location>
        <begin position="213"/>
        <end position="231"/>
    </location>
</feature>
<reference evidence="3 4" key="1">
    <citation type="journal article" date="2015" name="Nature">
        <title>rRNA introns, odd ribosomes, and small enigmatic genomes across a large radiation of phyla.</title>
        <authorList>
            <person name="Brown C.T."/>
            <person name="Hug L.A."/>
            <person name="Thomas B.C."/>
            <person name="Sharon I."/>
            <person name="Castelle C.J."/>
            <person name="Singh A."/>
            <person name="Wilkins M.J."/>
            <person name="Williams K.H."/>
            <person name="Banfield J.F."/>
        </authorList>
    </citation>
    <scope>NUCLEOTIDE SEQUENCE [LARGE SCALE GENOMIC DNA]</scope>
</reference>
<feature type="chain" id="PRO_5002538824" evidence="2">
    <location>
        <begin position="26"/>
        <end position="460"/>
    </location>
</feature>
<organism evidence="3 4">
    <name type="scientific">candidate division WWE3 bacterium GW2011_GWC2_44_9</name>
    <dbReference type="NCBI Taxonomy" id="1619125"/>
    <lineage>
        <taxon>Bacteria</taxon>
        <taxon>Katanobacteria</taxon>
    </lineage>
</organism>
<keyword evidence="1" id="KW-1133">Transmembrane helix</keyword>
<feature type="signal peptide" evidence="2">
    <location>
        <begin position="1"/>
        <end position="25"/>
    </location>
</feature>
<feature type="transmembrane region" description="Helical" evidence="1">
    <location>
        <begin position="382"/>
        <end position="407"/>
    </location>
</feature>
<feature type="transmembrane region" description="Helical" evidence="1">
    <location>
        <begin position="298"/>
        <end position="316"/>
    </location>
</feature>
<keyword evidence="1" id="KW-0472">Membrane</keyword>
<sequence length="460" mass="49578">MTHFRVKAVLTTFVLATLVWSVSHAAPAPPTQSQYCQPDQTLFEKIGTAYKALDVRKTINTMITSSITDAPASMIANRNPQQMMNCAYDVLKKNNKGGRYADTLRDIEEKCPSARSTNENCDDFVQTYNATQTTGGNTLAFNQTLTSGSILGVANGLEGAVRTEPLPTNLAYFWNDSIRNVPFAGRALAADVSYGNAPMIGVILAIWKTTRNLAFGLLAIVMLVTGVMIMIRRKLAPQLVVTLQYALPRIPLAVVLIVFSYPIGAVLASSMRFLSDTSGAIIANIALGPEEGLGQGNWPASIGLIVSLVLIGLLQFTGVAAPVMAVVMVMLLVIAILYIFVFIRAILIYLKLLFSIVFAPIIFALGAIPGNESMTQNWFKGAIVNVLSYAGMFAYTHVVLLIVVLIMVSPANSFDTSSILGSIFGVILSPIFIIFGLLQALKVPGKVNAFIMGEQKGGRR</sequence>
<feature type="transmembrane region" description="Helical" evidence="1">
    <location>
        <begin position="252"/>
        <end position="271"/>
    </location>
</feature>
<proteinExistence type="predicted"/>
<accession>A0A0G1NLP3</accession>
<gene>
    <name evidence="3" type="ORF">UW82_C0003G0027</name>
</gene>
<protein>
    <submittedName>
        <fullName evidence="3">Uncharacterized protein</fullName>
    </submittedName>
</protein>